<evidence type="ECO:0000256" key="1">
    <source>
        <dbReference type="SAM" id="MobiDB-lite"/>
    </source>
</evidence>
<dbReference type="InterPro" id="IPR036397">
    <property type="entry name" value="RNaseH_sf"/>
</dbReference>
<accession>A0ABS4XTH3</accession>
<sequence length="121" mass="13757">MRAIAEYGAPQEVLSDNSKAFNQLRSGRFGSVEIFLASKGSMPITGLPGRPTTQGKNERSHRTLQRFLTANMPQDLADVQRLLKRYREHYNNRRPHQPLNQATPQAAWELLEHTPATKPIH</sequence>
<dbReference type="InterPro" id="IPR001584">
    <property type="entry name" value="Integrase_cat-core"/>
</dbReference>
<evidence type="ECO:0000313" key="4">
    <source>
        <dbReference type="Proteomes" id="UP001195422"/>
    </source>
</evidence>
<reference evidence="3 4" key="1">
    <citation type="submission" date="2021-03" db="EMBL/GenBank/DDBJ databases">
        <title>Sequencing the genomes of 1000 actinobacteria strains.</title>
        <authorList>
            <person name="Klenk H.-P."/>
        </authorList>
    </citation>
    <scope>NUCLEOTIDE SEQUENCE [LARGE SCALE GENOMIC DNA]</scope>
    <source>
        <strain evidence="3 4">DSM 20168</strain>
    </source>
</reference>
<feature type="region of interest" description="Disordered" evidence="1">
    <location>
        <begin position="41"/>
        <end position="60"/>
    </location>
</feature>
<feature type="domain" description="Integrase catalytic" evidence="2">
    <location>
        <begin position="1"/>
        <end position="112"/>
    </location>
</feature>
<dbReference type="EMBL" id="JAGIOJ010000001">
    <property type="protein sequence ID" value="MBP2399798.1"/>
    <property type="molecule type" value="Genomic_DNA"/>
</dbReference>
<evidence type="ECO:0000259" key="2">
    <source>
        <dbReference type="PROSITE" id="PS50994"/>
    </source>
</evidence>
<name>A0ABS4XTH3_GLUPR</name>
<comment type="caution">
    <text evidence="3">The sequence shown here is derived from an EMBL/GenBank/DDBJ whole genome shotgun (WGS) entry which is preliminary data.</text>
</comment>
<organism evidence="3 4">
    <name type="scientific">Glutamicibacter protophormiae</name>
    <name type="common">Brevibacterium protophormiae</name>
    <dbReference type="NCBI Taxonomy" id="37930"/>
    <lineage>
        <taxon>Bacteria</taxon>
        <taxon>Bacillati</taxon>
        <taxon>Actinomycetota</taxon>
        <taxon>Actinomycetes</taxon>
        <taxon>Micrococcales</taxon>
        <taxon>Micrococcaceae</taxon>
        <taxon>Glutamicibacter</taxon>
    </lineage>
</organism>
<dbReference type="Pfam" id="PF13683">
    <property type="entry name" value="rve_3"/>
    <property type="match status" value="1"/>
</dbReference>
<gene>
    <name evidence="3" type="ORF">JOF39_002879</name>
</gene>
<dbReference type="Proteomes" id="UP001195422">
    <property type="component" value="Unassembled WGS sequence"/>
</dbReference>
<evidence type="ECO:0000313" key="3">
    <source>
        <dbReference type="EMBL" id="MBP2399798.1"/>
    </source>
</evidence>
<proteinExistence type="predicted"/>
<dbReference type="PROSITE" id="PS50994">
    <property type="entry name" value="INTEGRASE"/>
    <property type="match status" value="1"/>
</dbReference>
<protein>
    <submittedName>
        <fullName evidence="3">Transposase InsO family protein</fullName>
    </submittedName>
</protein>
<dbReference type="InterPro" id="IPR012337">
    <property type="entry name" value="RNaseH-like_sf"/>
</dbReference>
<keyword evidence="4" id="KW-1185">Reference proteome</keyword>
<dbReference type="Gene3D" id="3.30.420.10">
    <property type="entry name" value="Ribonuclease H-like superfamily/Ribonuclease H"/>
    <property type="match status" value="1"/>
</dbReference>
<dbReference type="SUPFAM" id="SSF53098">
    <property type="entry name" value="Ribonuclease H-like"/>
    <property type="match status" value="1"/>
</dbReference>